<proteinExistence type="predicted"/>
<dbReference type="FunFam" id="3.40.50.10140:FF:000007">
    <property type="entry name" value="Disease resistance protein (TIR-NBS-LRR class)"/>
    <property type="match status" value="1"/>
</dbReference>
<dbReference type="Gene3D" id="3.40.50.300">
    <property type="entry name" value="P-loop containing nucleotide triphosphate hydrolases"/>
    <property type="match status" value="1"/>
</dbReference>
<dbReference type="SUPFAM" id="SSF52058">
    <property type="entry name" value="L domain-like"/>
    <property type="match status" value="1"/>
</dbReference>
<evidence type="ECO:0000313" key="9">
    <source>
        <dbReference type="EMBL" id="KAG2263316.1"/>
    </source>
</evidence>
<dbReference type="SUPFAM" id="SSF52540">
    <property type="entry name" value="P-loop containing nucleoside triphosphate hydrolases"/>
    <property type="match status" value="1"/>
</dbReference>
<keyword evidence="5" id="KW-0611">Plant defense</keyword>
<reference evidence="9 10" key="1">
    <citation type="submission" date="2020-02" db="EMBL/GenBank/DDBJ databases">
        <authorList>
            <person name="Ma Q."/>
            <person name="Huang Y."/>
            <person name="Song X."/>
            <person name="Pei D."/>
        </authorList>
    </citation>
    <scope>NUCLEOTIDE SEQUENCE [LARGE SCALE GENOMIC DNA]</scope>
    <source>
        <strain evidence="9">Sxm20200214</strain>
        <tissue evidence="9">Leaf</tissue>
    </source>
</reference>
<dbReference type="Pfam" id="PF00931">
    <property type="entry name" value="NB-ARC"/>
    <property type="match status" value="1"/>
</dbReference>
<keyword evidence="4" id="KW-0378">Hydrolase</keyword>
<evidence type="ECO:0000256" key="5">
    <source>
        <dbReference type="ARBA" id="ARBA00022821"/>
    </source>
</evidence>
<dbReference type="InterPro" id="IPR027417">
    <property type="entry name" value="P-loop_NTPase"/>
</dbReference>
<evidence type="ECO:0000256" key="3">
    <source>
        <dbReference type="ARBA" id="ARBA00022737"/>
    </source>
</evidence>
<dbReference type="Pfam" id="PF07725">
    <property type="entry name" value="LRR_3"/>
    <property type="match status" value="1"/>
</dbReference>
<protein>
    <recommendedName>
        <fullName evidence="1">ADP-ribosyl cyclase/cyclic ADP-ribose hydrolase</fullName>
        <ecNumber evidence="1">3.2.2.6</ecNumber>
    </recommendedName>
</protein>
<gene>
    <name evidence="9" type="ORF">Bca52824_070395</name>
</gene>
<dbReference type="EC" id="3.2.2.6" evidence="1"/>
<dbReference type="InterPro" id="IPR036390">
    <property type="entry name" value="WH_DNA-bd_sf"/>
</dbReference>
<evidence type="ECO:0000259" key="8">
    <source>
        <dbReference type="PROSITE" id="PS50104"/>
    </source>
</evidence>
<dbReference type="AlphaFoldDB" id="A0A8X7U518"/>
<evidence type="ECO:0000256" key="7">
    <source>
        <dbReference type="ARBA" id="ARBA00047304"/>
    </source>
</evidence>
<dbReference type="InterPro" id="IPR035897">
    <property type="entry name" value="Toll_tir_struct_dom_sf"/>
</dbReference>
<dbReference type="GO" id="GO:0006952">
    <property type="term" value="P:defense response"/>
    <property type="evidence" value="ECO:0007669"/>
    <property type="project" value="UniProtKB-KW"/>
</dbReference>
<evidence type="ECO:0000313" key="10">
    <source>
        <dbReference type="Proteomes" id="UP000886595"/>
    </source>
</evidence>
<dbReference type="PRINTS" id="PR00364">
    <property type="entry name" value="DISEASERSIST"/>
</dbReference>
<organism evidence="9 10">
    <name type="scientific">Brassica carinata</name>
    <name type="common">Ethiopian mustard</name>
    <name type="synonym">Abyssinian cabbage</name>
    <dbReference type="NCBI Taxonomy" id="52824"/>
    <lineage>
        <taxon>Eukaryota</taxon>
        <taxon>Viridiplantae</taxon>
        <taxon>Streptophyta</taxon>
        <taxon>Embryophyta</taxon>
        <taxon>Tracheophyta</taxon>
        <taxon>Spermatophyta</taxon>
        <taxon>Magnoliopsida</taxon>
        <taxon>eudicotyledons</taxon>
        <taxon>Gunneridae</taxon>
        <taxon>Pentapetalae</taxon>
        <taxon>rosids</taxon>
        <taxon>malvids</taxon>
        <taxon>Brassicales</taxon>
        <taxon>Brassicaceae</taxon>
        <taxon>Brassiceae</taxon>
        <taxon>Brassica</taxon>
    </lineage>
</organism>
<keyword evidence="6" id="KW-0520">NAD</keyword>
<dbReference type="SUPFAM" id="SSF46785">
    <property type="entry name" value="Winged helix' DNA-binding domain"/>
    <property type="match status" value="1"/>
</dbReference>
<dbReference type="SUPFAM" id="SSF52200">
    <property type="entry name" value="Toll/Interleukin receptor TIR domain"/>
    <property type="match status" value="1"/>
</dbReference>
<dbReference type="GO" id="GO:0007165">
    <property type="term" value="P:signal transduction"/>
    <property type="evidence" value="ECO:0007669"/>
    <property type="project" value="InterPro"/>
</dbReference>
<comment type="catalytic activity">
    <reaction evidence="7">
        <text>NAD(+) + H2O = ADP-D-ribose + nicotinamide + H(+)</text>
        <dbReference type="Rhea" id="RHEA:16301"/>
        <dbReference type="ChEBI" id="CHEBI:15377"/>
        <dbReference type="ChEBI" id="CHEBI:15378"/>
        <dbReference type="ChEBI" id="CHEBI:17154"/>
        <dbReference type="ChEBI" id="CHEBI:57540"/>
        <dbReference type="ChEBI" id="CHEBI:57967"/>
        <dbReference type="EC" id="3.2.2.6"/>
    </reaction>
    <physiologicalReaction direction="left-to-right" evidence="7">
        <dbReference type="Rhea" id="RHEA:16302"/>
    </physiologicalReaction>
</comment>
<dbReference type="InterPro" id="IPR000157">
    <property type="entry name" value="TIR_dom"/>
</dbReference>
<sequence length="1050" mass="120435">MASSSFYSPPNWRYSVFASFHGPDVRKTFLSHLRKQFICSGITMFDDQGIERSQTIAPALTQAIRESRIWIVILSKKYASSSWCLRELVEILECKEATGQIVMTIFYGVDPSDVRQQTGDFGSSFDATCARTTKEERKRWSQALNHVGNIAGEHFLNWFIVSNKLNATTCKDFEDNVGIETHLLRLQSLLCLDYEDGAMIVGICGPAGIGKTTIAGALYSQLANSFQLTCFMENLSENYNNGLDEYGFKLCLQEKLLSKVLNQNGMMICHLGSIHERLQDQKVLIILDDVEDLKQLEALANDINWFGHGSRIIITTKDQELLEQHGINITYHVDFPTKEEAREIFCKYSFRQSSAPDGFKELAKRVTKLCSNLPLGLRVMGSYLRGKDENEWEVILDRLENSLERDIEGVLRVGYDNLHENDQSLFLLIAFFFNYTSDAHVMAMLADSNLDVRHGLKTLVYKSLIQISREGEIVMHKLLQQVGRQAVQRQEPWKRKILIDAHEICDVLETDSGGRSVMGISFDVSKILDNVFINERTFKRMHNLQFLRVYKKRFDRNDIVHVPEDMNLPPRLRLLHWEVYPRKSLPRTFNPQYLVELDLQNSQLVMLWEGIQPLTNLKKMDLSGSKNLEQLPDLSYATNLERLLLSTCESLVEIPSSIGNLHKLKRLRMVFCIKLQVVPSHFNLASLERVNMMGCSQLKKFPDISINITSLSISDAMLEELPKSIRLWSRLQTLSIFGSVSTSPYVTRRSLNRSGSDIEKLPDCIKDLHGLEDLYIGGCPKLASLPALPGSLRTLVADTCESLETLPFSFASPILFLYFPNCFKLGQEARRAITQESDSMMACLPGRKIPVEFDHRAVGNSLSIRSDFNRFMVSVVVYPKHNIQGCVHLTCHIRINGYPIDENIALHLFNIQTEHLFITQPNLLEAYGWLEQNNEILFEFSTTSQVIDIIECGVRILRDVVEDSGDRRNRYGLKQFSEEGDDLSYEYEPNKMLKDTDKASNEEEENNVEGKEHAYCWSWFVYCFDFSRICVRKMGRLGWETRQYDQMIWM</sequence>
<dbReference type="GO" id="GO:0043531">
    <property type="term" value="F:ADP binding"/>
    <property type="evidence" value="ECO:0007669"/>
    <property type="project" value="InterPro"/>
</dbReference>
<dbReference type="InterPro" id="IPR058192">
    <property type="entry name" value="WHD_ROQ1-like"/>
</dbReference>
<dbReference type="FunFam" id="1.10.8.430:FF:000002">
    <property type="entry name" value="Disease resistance protein (TIR-NBS-LRR class)"/>
    <property type="match status" value="1"/>
</dbReference>
<dbReference type="Gene3D" id="1.10.8.430">
    <property type="entry name" value="Helical domain of apoptotic protease-activating factors"/>
    <property type="match status" value="1"/>
</dbReference>
<evidence type="ECO:0000256" key="1">
    <source>
        <dbReference type="ARBA" id="ARBA00011982"/>
    </source>
</evidence>
<keyword evidence="3" id="KW-0677">Repeat</keyword>
<name>A0A8X7U518_BRACI</name>
<dbReference type="SMART" id="SM00255">
    <property type="entry name" value="TIR"/>
    <property type="match status" value="1"/>
</dbReference>
<dbReference type="InterPro" id="IPR002182">
    <property type="entry name" value="NB-ARC"/>
</dbReference>
<dbReference type="Gene3D" id="3.80.10.10">
    <property type="entry name" value="Ribonuclease Inhibitor"/>
    <property type="match status" value="2"/>
</dbReference>
<dbReference type="PANTHER" id="PTHR11017">
    <property type="entry name" value="LEUCINE-RICH REPEAT-CONTAINING PROTEIN"/>
    <property type="match status" value="1"/>
</dbReference>
<dbReference type="InterPro" id="IPR032675">
    <property type="entry name" value="LRR_dom_sf"/>
</dbReference>
<dbReference type="OrthoDB" id="1049745at2759"/>
<dbReference type="Gene3D" id="3.40.50.10140">
    <property type="entry name" value="Toll/interleukin-1 receptor homology (TIR) domain"/>
    <property type="match status" value="1"/>
</dbReference>
<dbReference type="Pfam" id="PF23282">
    <property type="entry name" value="WHD_ROQ1"/>
    <property type="match status" value="1"/>
</dbReference>
<evidence type="ECO:0000256" key="6">
    <source>
        <dbReference type="ARBA" id="ARBA00023027"/>
    </source>
</evidence>
<dbReference type="InterPro" id="IPR011713">
    <property type="entry name" value="Leu-rich_rpt_3"/>
</dbReference>
<evidence type="ECO:0000256" key="2">
    <source>
        <dbReference type="ARBA" id="ARBA00022614"/>
    </source>
</evidence>
<feature type="domain" description="TIR" evidence="8">
    <location>
        <begin position="12"/>
        <end position="181"/>
    </location>
</feature>
<dbReference type="InterPro" id="IPR044974">
    <property type="entry name" value="Disease_R_plants"/>
</dbReference>
<keyword evidence="10" id="KW-1185">Reference proteome</keyword>
<accession>A0A8X7U518</accession>
<dbReference type="InterPro" id="IPR042197">
    <property type="entry name" value="Apaf_helical"/>
</dbReference>
<dbReference type="PANTHER" id="PTHR11017:SF225">
    <property type="entry name" value="ADP-RIBOSYL CYCLASE_CYCLIC ADP-RIBOSE HYDROLASE-RELATED"/>
    <property type="match status" value="1"/>
</dbReference>
<evidence type="ECO:0000256" key="4">
    <source>
        <dbReference type="ARBA" id="ARBA00022801"/>
    </source>
</evidence>
<dbReference type="PROSITE" id="PS50104">
    <property type="entry name" value="TIR"/>
    <property type="match status" value="1"/>
</dbReference>
<dbReference type="FunFam" id="3.80.10.10:FF:000386">
    <property type="entry name" value="Disease resistance protein RPS4"/>
    <property type="match status" value="1"/>
</dbReference>
<dbReference type="Pfam" id="PF01582">
    <property type="entry name" value="TIR"/>
    <property type="match status" value="1"/>
</dbReference>
<dbReference type="GO" id="GO:0061809">
    <property type="term" value="F:NAD+ nucleosidase activity, cyclic ADP-ribose generating"/>
    <property type="evidence" value="ECO:0007669"/>
    <property type="project" value="UniProtKB-EC"/>
</dbReference>
<comment type="caution">
    <text evidence="9">The sequence shown here is derived from an EMBL/GenBank/DDBJ whole genome shotgun (WGS) entry which is preliminary data.</text>
</comment>
<keyword evidence="2" id="KW-0433">Leucine-rich repeat</keyword>
<dbReference type="Proteomes" id="UP000886595">
    <property type="component" value="Unassembled WGS sequence"/>
</dbReference>
<dbReference type="EMBL" id="JAAMPC010000014">
    <property type="protein sequence ID" value="KAG2263316.1"/>
    <property type="molecule type" value="Genomic_DNA"/>
</dbReference>
<dbReference type="FunFam" id="3.40.50.300:FF:001002">
    <property type="entry name" value="Disease resistance protein (TIR-NBS-LRR class)"/>
    <property type="match status" value="1"/>
</dbReference>